<protein>
    <submittedName>
        <fullName evidence="3">Class I SAM-dependent DNA methyltransferase</fullName>
    </submittedName>
</protein>
<gene>
    <name evidence="3" type="ORF">ACFSCX_09400</name>
</gene>
<dbReference type="InterPro" id="IPR029063">
    <property type="entry name" value="SAM-dependent_MTases_sf"/>
</dbReference>
<evidence type="ECO:0000256" key="1">
    <source>
        <dbReference type="ARBA" id="ARBA00022679"/>
    </source>
</evidence>
<sequence length="252" mass="29081">MVFNQYAELYNAFYEDKNYQSEVDFVHMLIKRYCPGASKIVEFGCGTGKHAELLAHKGYSILGIDQSKEMVAIANEKIGNTSMKNKVMFNHGDIRNFNCDQKYEVALSLFHVISYLNTNEDLLNALYTINNSLVDGGVFIFDCWYGPAVLSIQPETRVKRVSINNKKILRVAEPKLLTRENVVEVNYEFIIEDSEHLYSSFNEVHTMRYMFFNELEFYLKISGFKLLHSCEFITNNELSSDTWNSCFVAIKG</sequence>
<dbReference type="Gene3D" id="2.20.130.10">
    <property type="entry name" value="CAC2371-like domains"/>
    <property type="match status" value="1"/>
</dbReference>
<evidence type="ECO:0000313" key="3">
    <source>
        <dbReference type="EMBL" id="MFD1736782.1"/>
    </source>
</evidence>
<reference evidence="4" key="1">
    <citation type="journal article" date="2019" name="Int. J. Syst. Evol. Microbiol.">
        <title>The Global Catalogue of Microorganisms (GCM) 10K type strain sequencing project: providing services to taxonomists for standard genome sequencing and annotation.</title>
        <authorList>
            <consortium name="The Broad Institute Genomics Platform"/>
            <consortium name="The Broad Institute Genome Sequencing Center for Infectious Disease"/>
            <person name="Wu L."/>
            <person name="Ma J."/>
        </authorList>
    </citation>
    <scope>NUCLEOTIDE SEQUENCE [LARGE SCALE GENOMIC DNA]</scope>
    <source>
        <strain evidence="4">CCUG 49339</strain>
    </source>
</reference>
<dbReference type="Pfam" id="PF13649">
    <property type="entry name" value="Methyltransf_25"/>
    <property type="match status" value="1"/>
</dbReference>
<proteinExistence type="predicted"/>
<dbReference type="CDD" id="cd02440">
    <property type="entry name" value="AdoMet_MTases"/>
    <property type="match status" value="1"/>
</dbReference>
<comment type="caution">
    <text evidence="3">The sequence shown here is derived from an EMBL/GenBank/DDBJ whole genome shotgun (WGS) entry which is preliminary data.</text>
</comment>
<dbReference type="GO" id="GO:0008168">
    <property type="term" value="F:methyltransferase activity"/>
    <property type="evidence" value="ECO:0007669"/>
    <property type="project" value="UniProtKB-KW"/>
</dbReference>
<evidence type="ECO:0000259" key="2">
    <source>
        <dbReference type="Pfam" id="PF13649"/>
    </source>
</evidence>
<dbReference type="GO" id="GO:0032259">
    <property type="term" value="P:methylation"/>
    <property type="evidence" value="ECO:0007669"/>
    <property type="project" value="UniProtKB-KW"/>
</dbReference>
<evidence type="ECO:0000313" key="4">
    <source>
        <dbReference type="Proteomes" id="UP001597214"/>
    </source>
</evidence>
<keyword evidence="4" id="KW-1185">Reference proteome</keyword>
<dbReference type="RefSeq" id="WP_377927953.1">
    <property type="nucleotide sequence ID" value="NZ_JBHUEM010000011.1"/>
</dbReference>
<organism evidence="3 4">
    <name type="scientific">Bacillus salitolerans</name>
    <dbReference type="NCBI Taxonomy" id="1437434"/>
    <lineage>
        <taxon>Bacteria</taxon>
        <taxon>Bacillati</taxon>
        <taxon>Bacillota</taxon>
        <taxon>Bacilli</taxon>
        <taxon>Bacillales</taxon>
        <taxon>Bacillaceae</taxon>
        <taxon>Bacillus</taxon>
    </lineage>
</organism>
<accession>A0ABW4LQJ1</accession>
<name>A0ABW4LQJ1_9BACI</name>
<dbReference type="SUPFAM" id="SSF53335">
    <property type="entry name" value="S-adenosyl-L-methionine-dependent methyltransferases"/>
    <property type="match status" value="1"/>
</dbReference>
<feature type="domain" description="Methyltransferase" evidence="2">
    <location>
        <begin position="40"/>
        <end position="137"/>
    </location>
</feature>
<dbReference type="EMBL" id="JBHUEM010000011">
    <property type="protein sequence ID" value="MFD1736782.1"/>
    <property type="molecule type" value="Genomic_DNA"/>
</dbReference>
<dbReference type="Gene3D" id="3.40.50.150">
    <property type="entry name" value="Vaccinia Virus protein VP39"/>
    <property type="match status" value="1"/>
</dbReference>
<dbReference type="InterPro" id="IPR041698">
    <property type="entry name" value="Methyltransf_25"/>
</dbReference>
<keyword evidence="1" id="KW-0808">Transferase</keyword>
<keyword evidence="3" id="KW-0489">Methyltransferase</keyword>
<dbReference type="Proteomes" id="UP001597214">
    <property type="component" value="Unassembled WGS sequence"/>
</dbReference>
<dbReference type="PANTHER" id="PTHR43861">
    <property type="entry name" value="TRANS-ACONITATE 2-METHYLTRANSFERASE-RELATED"/>
    <property type="match status" value="1"/>
</dbReference>